<sequence length="609" mass="68261">MIGFLVYCDAYWKGNQFVGPNTFACCVSKNAKGIYSEMVEKLYDRIGVSRDIFELKITSQLTGISLVINADDEVNFVLMHNKSEWPEIHVEVVDKSVHQTPRKARNTTINLECTPPPYTSISNLHSPAGTPHYKSVSGSNHPHGSVPSPNTTSPGNNQGTPASTNKHAEVDDTDDSETSNTEDESCTEGDTSKDPNGVSEVPHCGGQVETGARNAPTDGEEEQGGVSGAPNSSATSMTSRWTIPGSGLYSIQPIRSKDLFEDQGDQGQLYKGQIFKDKQTLRGVVGLYALEERFEYKVRRSSHTRFASTCRKKGCEWVITAGTLKNGTYWHVKSFVKEHTYGDSGNYNIDFKRVSSYVIGELFARKFADSGCTLRPKDIISEFRDEHGINLSYNKAYRSKTCALHKAFGDPWESFKMLPSFFYMLEQSNPRTVTKIETDSENRFAYGFMALGACIEGFNTVIRQVIAIDATHLKAKTKGVLLVAVCKDGNEMIYPLAFGFAHSECTKSWTWFLKQLRTVIRYPERVMLVSDRHAGIFAGMEAIFPDAAHGVCAYHLSQNLKRICKQRDDVIKLYYRATYMYRVEEFDREMAELKATHRKVYDELIQVGI</sequence>
<accession>A0AAE0EEN9</accession>
<proteinExistence type="predicted"/>
<dbReference type="AlphaFoldDB" id="A0AAE0EEN9"/>
<evidence type="ECO:0000259" key="3">
    <source>
        <dbReference type="Pfam" id="PF10551"/>
    </source>
</evidence>
<feature type="domain" description="Transposase MuDR plant" evidence="2">
    <location>
        <begin position="269"/>
        <end position="324"/>
    </location>
</feature>
<feature type="region of interest" description="Disordered" evidence="1">
    <location>
        <begin position="97"/>
        <end position="244"/>
    </location>
</feature>
<dbReference type="Proteomes" id="UP001281410">
    <property type="component" value="Unassembled WGS sequence"/>
</dbReference>
<feature type="compositionally biased region" description="Polar residues" evidence="1">
    <location>
        <begin position="229"/>
        <end position="241"/>
    </location>
</feature>
<feature type="domain" description="MULE transposase" evidence="3">
    <location>
        <begin position="465"/>
        <end position="559"/>
    </location>
</feature>
<feature type="compositionally biased region" description="Polar residues" evidence="1">
    <location>
        <begin position="136"/>
        <end position="165"/>
    </location>
</feature>
<organism evidence="4 5">
    <name type="scientific">Dipteronia sinensis</name>
    <dbReference type="NCBI Taxonomy" id="43782"/>
    <lineage>
        <taxon>Eukaryota</taxon>
        <taxon>Viridiplantae</taxon>
        <taxon>Streptophyta</taxon>
        <taxon>Embryophyta</taxon>
        <taxon>Tracheophyta</taxon>
        <taxon>Spermatophyta</taxon>
        <taxon>Magnoliopsida</taxon>
        <taxon>eudicotyledons</taxon>
        <taxon>Gunneridae</taxon>
        <taxon>Pentapetalae</taxon>
        <taxon>rosids</taxon>
        <taxon>malvids</taxon>
        <taxon>Sapindales</taxon>
        <taxon>Sapindaceae</taxon>
        <taxon>Hippocastanoideae</taxon>
        <taxon>Acereae</taxon>
        <taxon>Dipteronia</taxon>
    </lineage>
</organism>
<evidence type="ECO:0008006" key="6">
    <source>
        <dbReference type="Google" id="ProtNLM"/>
    </source>
</evidence>
<protein>
    <recommendedName>
        <fullName evidence="6">Transposase</fullName>
    </recommendedName>
</protein>
<dbReference type="PANTHER" id="PTHR31973:SF195">
    <property type="entry name" value="MUDR FAMILY TRANSPOSASE"/>
    <property type="match status" value="1"/>
</dbReference>
<dbReference type="Pfam" id="PF03108">
    <property type="entry name" value="DBD_Tnp_Mut"/>
    <property type="match status" value="1"/>
</dbReference>
<name>A0AAE0EEN9_9ROSI</name>
<dbReference type="Pfam" id="PF10551">
    <property type="entry name" value="MULE"/>
    <property type="match status" value="1"/>
</dbReference>
<dbReference type="InterPro" id="IPR018289">
    <property type="entry name" value="MULE_transposase_dom"/>
</dbReference>
<evidence type="ECO:0000256" key="1">
    <source>
        <dbReference type="SAM" id="MobiDB-lite"/>
    </source>
</evidence>
<gene>
    <name evidence="4" type="ORF">Dsin_005500</name>
</gene>
<keyword evidence="5" id="KW-1185">Reference proteome</keyword>
<feature type="compositionally biased region" description="Acidic residues" evidence="1">
    <location>
        <begin position="171"/>
        <end position="187"/>
    </location>
</feature>
<comment type="caution">
    <text evidence="4">The sequence shown here is derived from an EMBL/GenBank/DDBJ whole genome shotgun (WGS) entry which is preliminary data.</text>
</comment>
<evidence type="ECO:0000313" key="4">
    <source>
        <dbReference type="EMBL" id="KAK3225638.1"/>
    </source>
</evidence>
<dbReference type="InterPro" id="IPR004332">
    <property type="entry name" value="Transposase_MuDR"/>
</dbReference>
<reference evidence="4" key="1">
    <citation type="journal article" date="2023" name="Plant J.">
        <title>Genome sequences and population genomics provide insights into the demographic history, inbreeding, and mutation load of two 'living fossil' tree species of Dipteronia.</title>
        <authorList>
            <person name="Feng Y."/>
            <person name="Comes H.P."/>
            <person name="Chen J."/>
            <person name="Zhu S."/>
            <person name="Lu R."/>
            <person name="Zhang X."/>
            <person name="Li P."/>
            <person name="Qiu J."/>
            <person name="Olsen K.M."/>
            <person name="Qiu Y."/>
        </authorList>
    </citation>
    <scope>NUCLEOTIDE SEQUENCE</scope>
    <source>
        <strain evidence="4">NBL</strain>
    </source>
</reference>
<evidence type="ECO:0000313" key="5">
    <source>
        <dbReference type="Proteomes" id="UP001281410"/>
    </source>
</evidence>
<dbReference type="EMBL" id="JANJYJ010000002">
    <property type="protein sequence ID" value="KAK3225638.1"/>
    <property type="molecule type" value="Genomic_DNA"/>
</dbReference>
<evidence type="ECO:0000259" key="2">
    <source>
        <dbReference type="Pfam" id="PF03108"/>
    </source>
</evidence>
<dbReference type="PANTHER" id="PTHR31973">
    <property type="entry name" value="POLYPROTEIN, PUTATIVE-RELATED"/>
    <property type="match status" value="1"/>
</dbReference>